<feature type="transmembrane region" description="Helical" evidence="1">
    <location>
        <begin position="56"/>
        <end position="80"/>
    </location>
</feature>
<dbReference type="EMBL" id="SNSQ01000019">
    <property type="protein sequence ID" value="TEU46109.1"/>
    <property type="molecule type" value="Genomic_DNA"/>
</dbReference>
<organism evidence="2 3">
    <name type="scientific">Burkholderia cepacia</name>
    <name type="common">Pseudomonas cepacia</name>
    <dbReference type="NCBI Taxonomy" id="292"/>
    <lineage>
        <taxon>Bacteria</taxon>
        <taxon>Pseudomonadati</taxon>
        <taxon>Pseudomonadota</taxon>
        <taxon>Betaproteobacteria</taxon>
        <taxon>Burkholderiales</taxon>
        <taxon>Burkholderiaceae</taxon>
        <taxon>Burkholderia</taxon>
        <taxon>Burkholderia cepacia complex</taxon>
    </lineage>
</organism>
<accession>A0AAX2RLI5</accession>
<reference evidence="2 3" key="1">
    <citation type="submission" date="2019-03" db="EMBL/GenBank/DDBJ databases">
        <title>Burkholderia cepacia outbreak.</title>
        <authorList>
            <person name="Farzana R."/>
            <person name="Walsh T.R."/>
        </authorList>
    </citation>
    <scope>NUCLEOTIDE SEQUENCE [LARGE SCALE GENOMIC DNA]</scope>
    <source>
        <strain evidence="3">d13</strain>
    </source>
</reference>
<dbReference type="Pfam" id="PF18926">
    <property type="entry name" value="DUF5676"/>
    <property type="match status" value="1"/>
</dbReference>
<dbReference type="RefSeq" id="WP_060171563.1">
    <property type="nucleotide sequence ID" value="NZ_CADEUW010000004.1"/>
</dbReference>
<dbReference type="InterPro" id="IPR044020">
    <property type="entry name" value="DUF5676"/>
</dbReference>
<keyword evidence="1" id="KW-1133">Transmembrane helix</keyword>
<feature type="transmembrane region" description="Helical" evidence="1">
    <location>
        <begin position="7"/>
        <end position="28"/>
    </location>
</feature>
<comment type="caution">
    <text evidence="2">The sequence shown here is derived from an EMBL/GenBank/DDBJ whole genome shotgun (WGS) entry which is preliminary data.</text>
</comment>
<evidence type="ECO:0000313" key="3">
    <source>
        <dbReference type="Proteomes" id="UP000298234"/>
    </source>
</evidence>
<gene>
    <name evidence="2" type="ORF">E3D37_17995</name>
</gene>
<keyword evidence="1" id="KW-0812">Transmembrane</keyword>
<sequence length="88" mass="10285">MKPFKTGVTLSATVVLFYVLCTLVWMALPEPFMNFMNALFHGLDFRRLQTGEPLSWWFVVYPAFVFAVWFFAAGVFFAWLHNRLSEPN</sequence>
<proteinExistence type="predicted"/>
<evidence type="ECO:0000256" key="1">
    <source>
        <dbReference type="SAM" id="Phobius"/>
    </source>
</evidence>
<protein>
    <recommendedName>
        <fullName evidence="4">Transmembrane protein</fullName>
    </recommendedName>
</protein>
<dbReference type="Proteomes" id="UP000298234">
    <property type="component" value="Unassembled WGS sequence"/>
</dbReference>
<evidence type="ECO:0008006" key="4">
    <source>
        <dbReference type="Google" id="ProtNLM"/>
    </source>
</evidence>
<evidence type="ECO:0000313" key="2">
    <source>
        <dbReference type="EMBL" id="TEU46109.1"/>
    </source>
</evidence>
<keyword evidence="1" id="KW-0472">Membrane</keyword>
<name>A0AAX2RLI5_BURCE</name>
<dbReference type="AlphaFoldDB" id="A0AAX2RLI5"/>